<dbReference type="Pfam" id="PF20220">
    <property type="entry name" value="ABC_toxin_N"/>
    <property type="match status" value="1"/>
</dbReference>
<comment type="caution">
    <text evidence="6">The sequence shown here is derived from an EMBL/GenBank/DDBJ whole genome shotgun (WGS) entry which is preliminary data.</text>
</comment>
<evidence type="ECO:0000259" key="3">
    <source>
        <dbReference type="Pfam" id="PF18413"/>
    </source>
</evidence>
<evidence type="ECO:0000256" key="1">
    <source>
        <dbReference type="ARBA" id="ARBA00023026"/>
    </source>
</evidence>
<dbReference type="Pfam" id="PF18518">
    <property type="entry name" value="TcA_RBD"/>
    <property type="match status" value="1"/>
</dbReference>
<evidence type="ECO:0000313" key="6">
    <source>
        <dbReference type="EMBL" id="TCC13783.1"/>
    </source>
</evidence>
<sequence length="2513" mass="277273">MYDSYYDTETILSKINTSRSSSVDENSLLASLMPNSFAEIWENYQDVLSWGEARFLDQVVRDAQKKNTEAEARIFSRANPQLTRAVRLGIARSSHLRDYTSWFGNRAQQYVTPGSVASMFSPAGYLTELYREARDLHTTGDARHLDTRRPDLSRLALSQDNMDAEVSTLSIANDIVLDTIVSREGTDSDAVMEKLSTWRFSGATPYHLAYESARQAILLQDPMLDALAASPAIAQQVDLNSLLAIMADVSPELYRILTEEITADTAAALYAKNFGSVTANKLTNIYMQAGYYDVSIDALSALTGLLASHDFSEPVQYYVNNMLTTLVAGDDTSAGQVVQIVRSGLHDTLNYMELLPQGGDSYLLNFNFKSVFATAEEVRIGITGGDSYDLYKGTLTPQSNEHISIPVTIPAEKVAAGVTIGISRYRYAQNDYKYAPATFQLYALSPEQYLLYLNKIIRLYKACHFTPEQMYLLIYNNPGDEPFDTGMLGLSFLSDYYLKRYGLRFEDALVLAGGRISAVGVKGQASGFTTLFNTPPLGNRSFTADGAAVDWDSQDVNHLFRASVIKRGFHVSGTDLKTLWQLAAGAGVTFSATAENLALLYRVHLLADVHHLTATELGLLLSVSPWGQTPLSALDENSFATLVNFVHSTTRWLTQLGWTVSELYLMVTARHSTVLTPEISSLIAAVRGAVDSADANTEVSVLISALAPVIAATGQLSGRAESVLRWLEQLKPGGTDVKTFVTLALKDNRSEAETAQLVAFCQALGQLVLLVRKTNISDYLLAMLMDTPARFADGVSVIPLDIESLRLLGRTNRRILQTGDYAQELLAALAAGTLTTDLLAQALGATPQAAAQALGLADSGAGGVIRSLQTLDVTLQWLDFAAALNCTPSTAAALVALKYTNISGDSAPSYEAWQAVSNQLQAGLSAEQTVRLQQQLEELTSAALSSYHIQTSGIAGVDNREQLYAWLLIDGLVSSQVTTTRVAEAIASIQLYVNRCRNAQEAEVQQAVLTRQFFTDWERYNRRYSTWAGVSQLVYYPENYIDPTVRTGQTSMMDTMLNTIGQSELSADTVGDAFKGYMTQFEKVANLDIVSAYHDNASVEEGKTWFIGKSMDEGEKYYWRSLQQAMLTDGKYPATAWSEWLEIGTGIAAYNNMVRPVVFNDRLYVVWVTERPGATSSNGTVNESQDYFLSFSYLRHDGSWSAPLFGKLSDYLPAGDVSALASKHLFCTNSNDNSPKIMVLFYSPAASEADNLTVPVSGLTISVEHEIATLNNANNYRGYIWQQFDTQSERRVNMLLVQEVTYTASPLEYAWGYESLSIMNGNYKVAGAFLNVDTQEVAVYYDVNVRYIFNGFNSGSFGYNRRNWIDYIKTLQGVGHTYAFYKTPFTFANRLEPGEGFVVIEGVHGIESDHTNAVRGLIKMSRNLVEPMVYFSQDHKIDTYVRNPPANYSYYWNEWSFSTLEYQLPESGWLYSYEEAFVVYQQHFSNKINYSTKVNPQDVGFSIARPGHSEYKTGNSSMATPDWDTTYSFKGIFTKFPISEFVNGKLVCDLSLWAKNTFGQSLGTQHATLILYQQGKDRKMSLMRAGTGAQYLQRGAYRVRVNTLFARQLVARANLGLDAVLSMETQQLQEPRLGPGSYITVTFDKYTQALHGDGWYKLYLVGIERSSDDTGDRDQHIISSGYVSEGKNTTVTIFLPHDASKTGGESNRSFIGVEYSDYNGMSSYKTMENYTWDSAASAYVKDTADSSRGLISLIRSSESEPMDFTGANALYFWEMFFYVPAMVCQRLLQESKFDEATTWMKYIWNPAGYYSSNGTPTPWTWNVRPLEEDTSWNPDPLDSVDPDAVAQSDPMHYKVATFMRALDLLIARGDAAYRLLERDTLNEAKMWYEQALNLLGDEPYDALVQGPGNWSSPVLGSAASQTLAQDYHLGLLKIRTESVAEAETRTANSLLGLFYPQFNSKLSGYWQTLRQRLYNLRHNLSIDGQALYLPVYAAAAGPAALLSAAVTAAGGGDSLPAVSLPLLRFPTLLESARGVVSQLIQFGTTLQTITERQDAEALSVLLQTQGVSLLDQSIQVQEHMLAELDADQAALQVSRRGAEQRRDSYRQLYDENVNAGETQAMNLLMASSVTAEAATALHMVAAGLDMVPNIYGLADGGMRYGALLSAAGMGVQIAADVERIAGDKIAQSEMYRRRRQEWGIQRDNAESEIRQVDAQLASLSVRREGVALQKAVVETQLAQTQAQLDYLQGKFSGPALYSWLRGTLSTIYYQFYDAALTRCLLAQRAWQLHFDDEATTFIRPGAWQGNWLGFMAGETLMLGLERMSQAWIEQDARMLEVNKTVSLAKFYSSLPSGEFSLAGQAAALASSGSGSAGSGGNTLSVADGQLKASVKLADLKIAGNYPAELGARRRIKQVGVTLPLLIGPYQNIRAVLSYGGSVVLPQGCNVQAVSHGMNDSGQFQLDFNDGRWLPFEGIPVDDSGTLTLSFPDVTGEQKDLLLSLKNIILHIRYTITG</sequence>
<dbReference type="Pfam" id="PF03538">
    <property type="entry name" value="VRP1"/>
    <property type="match status" value="1"/>
</dbReference>
<evidence type="ECO:0000313" key="7">
    <source>
        <dbReference type="Proteomes" id="UP000291793"/>
    </source>
</evidence>
<dbReference type="InterPro" id="IPR046839">
    <property type="entry name" value="ABC_toxin_N"/>
</dbReference>
<evidence type="ECO:0000259" key="5">
    <source>
        <dbReference type="Pfam" id="PF20220"/>
    </source>
</evidence>
<dbReference type="OrthoDB" id="9781691at2"/>
<dbReference type="InterPro" id="IPR041079">
    <property type="entry name" value="Neuraminidase-like"/>
</dbReference>
<gene>
    <name evidence="6" type="ORF">E0L21_04200</name>
</gene>
<dbReference type="Pfam" id="PF18413">
    <property type="entry name" value="Neuraminidase"/>
    <property type="match status" value="1"/>
</dbReference>
<feature type="domain" description="Tc toxin complex TcA C-terminal TcB-binding" evidence="2">
    <location>
        <begin position="2448"/>
        <end position="2510"/>
    </location>
</feature>
<proteinExistence type="predicted"/>
<dbReference type="InterPro" id="IPR018003">
    <property type="entry name" value="Insecticidal_toxin/plasmid_vir"/>
</dbReference>
<dbReference type="Pfam" id="PF18276">
    <property type="entry name" value="TcA_TcB_BD"/>
    <property type="match status" value="2"/>
</dbReference>
<dbReference type="EMBL" id="SJOP01000003">
    <property type="protein sequence ID" value="TCC13783.1"/>
    <property type="molecule type" value="Genomic_DNA"/>
</dbReference>
<feature type="domain" description="Neuraminidase-like" evidence="3">
    <location>
        <begin position="1087"/>
        <end position="1206"/>
    </location>
</feature>
<protein>
    <submittedName>
        <fullName evidence="6">Toxin</fullName>
    </submittedName>
</protein>
<accession>A0A4R0HSE2</accession>
<name>A0A4R0HSE2_9ENTR</name>
<evidence type="ECO:0000259" key="4">
    <source>
        <dbReference type="Pfam" id="PF18518"/>
    </source>
</evidence>
<feature type="domain" description="ABC toxin N-terminal" evidence="5">
    <location>
        <begin position="935"/>
        <end position="1055"/>
    </location>
</feature>
<feature type="domain" description="Tc toxin complex TcA C-terminal TcB-binding" evidence="2">
    <location>
        <begin position="2215"/>
        <end position="2346"/>
    </location>
</feature>
<keyword evidence="1" id="KW-0843">Virulence</keyword>
<dbReference type="RefSeq" id="WP_131407057.1">
    <property type="nucleotide sequence ID" value="NZ_SJOP01000003.1"/>
</dbReference>
<dbReference type="InterPro" id="IPR041568">
    <property type="entry name" value="TcA_RBD"/>
</dbReference>
<feature type="domain" description="TcA receptor binding" evidence="4">
    <location>
        <begin position="1630"/>
        <end position="1764"/>
    </location>
</feature>
<organism evidence="6 7">
    <name type="scientific">Kosakonia quasisacchari</name>
    <dbReference type="NCBI Taxonomy" id="2529380"/>
    <lineage>
        <taxon>Bacteria</taxon>
        <taxon>Pseudomonadati</taxon>
        <taxon>Pseudomonadota</taxon>
        <taxon>Gammaproteobacteria</taxon>
        <taxon>Enterobacterales</taxon>
        <taxon>Enterobacteriaceae</taxon>
        <taxon>Kosakonia</taxon>
    </lineage>
</organism>
<keyword evidence="7" id="KW-1185">Reference proteome</keyword>
<dbReference type="Proteomes" id="UP000291793">
    <property type="component" value="Unassembled WGS sequence"/>
</dbReference>
<dbReference type="InterPro" id="IPR040840">
    <property type="entry name" value="TcA_TcB_BD"/>
</dbReference>
<reference evidence="6 7" key="1">
    <citation type="submission" date="2019-02" db="EMBL/GenBank/DDBJ databases">
        <title>The draft genome of Kosakonia quasisacchari strain WCHKQ120001.</title>
        <authorList>
            <person name="Wang C."/>
            <person name="Feng Y."/>
            <person name="Zong Z."/>
        </authorList>
    </citation>
    <scope>NUCLEOTIDE SEQUENCE [LARGE SCALE GENOMIC DNA]</scope>
    <source>
        <strain evidence="6 7">WCHKQ120001</strain>
    </source>
</reference>
<evidence type="ECO:0000259" key="2">
    <source>
        <dbReference type="Pfam" id="PF18276"/>
    </source>
</evidence>